<dbReference type="Pfam" id="PF12770">
    <property type="entry name" value="CHAT"/>
    <property type="match status" value="1"/>
</dbReference>
<dbReference type="OrthoDB" id="9991317at2759"/>
<name>A0A9Q5HU20_SANBA</name>
<dbReference type="EMBL" id="LNZH02000206">
    <property type="protein sequence ID" value="OCB85910.1"/>
    <property type="molecule type" value="Genomic_DNA"/>
</dbReference>
<dbReference type="InterPro" id="IPR011990">
    <property type="entry name" value="TPR-like_helical_dom_sf"/>
</dbReference>
<evidence type="ECO:0000313" key="2">
    <source>
        <dbReference type="EMBL" id="OCB85910.1"/>
    </source>
</evidence>
<evidence type="ECO:0000259" key="1">
    <source>
        <dbReference type="Pfam" id="PF12770"/>
    </source>
</evidence>
<dbReference type="AlphaFoldDB" id="A0A9Q5HU20"/>
<proteinExistence type="predicted"/>
<feature type="domain" description="CHAT" evidence="1">
    <location>
        <begin position="662"/>
        <end position="921"/>
    </location>
</feature>
<evidence type="ECO:0000313" key="3">
    <source>
        <dbReference type="Proteomes" id="UP000757232"/>
    </source>
</evidence>
<dbReference type="SUPFAM" id="SSF48452">
    <property type="entry name" value="TPR-like"/>
    <property type="match status" value="2"/>
</dbReference>
<dbReference type="Proteomes" id="UP000757232">
    <property type="component" value="Unassembled WGS sequence"/>
</dbReference>
<dbReference type="Gene3D" id="1.25.40.10">
    <property type="entry name" value="Tetratricopeptide repeat domain"/>
    <property type="match status" value="3"/>
</dbReference>
<reference evidence="2" key="1">
    <citation type="submission" date="2016-06" db="EMBL/GenBank/DDBJ databases">
        <title>Draft Genome sequence of the fungus Inonotus baumii.</title>
        <authorList>
            <person name="Zhu H."/>
            <person name="Lin W."/>
        </authorList>
    </citation>
    <scope>NUCLEOTIDE SEQUENCE</scope>
    <source>
        <strain evidence="2">821</strain>
    </source>
</reference>
<accession>A0A9Q5HU20</accession>
<dbReference type="PANTHER" id="PTHR19959:SF119">
    <property type="entry name" value="FUNGAL LIPASE-LIKE DOMAIN-CONTAINING PROTEIN"/>
    <property type="match status" value="1"/>
</dbReference>
<protein>
    <recommendedName>
        <fullName evidence="1">CHAT domain-containing protein</fullName>
    </recommendedName>
</protein>
<dbReference type="PANTHER" id="PTHR19959">
    <property type="entry name" value="KINESIN LIGHT CHAIN"/>
    <property type="match status" value="1"/>
</dbReference>
<dbReference type="InterPro" id="IPR024983">
    <property type="entry name" value="CHAT_dom"/>
</dbReference>
<dbReference type="Pfam" id="PF13374">
    <property type="entry name" value="TPR_10"/>
    <property type="match status" value="4"/>
</dbReference>
<gene>
    <name evidence="2" type="ORF">A7U60_g7043</name>
</gene>
<sequence length="946" mass="106208">MRRLALFFETRYTQRGEASDLEKAIMMSRGALELCPGDHPLRSLSLYNLASYLSKHFKHSGHAEDLEEAILLHRAALKLRPEGHSDHCISLNNLASSLWTRFDHRGRMEDLEEAISLLRAALVLLPVGHPLRPTSLSNLALYLSTRFKYGGNVEDLEEAISVIRAALELLPEGHSNRPTSLNNLASSLSTRFNHGGRMEDLEEAISLLRAALGFLPVCHPLRPACVNNLALYLSTGFKHSGRAEDLEEAISILRVTLELLPENHLYRFTVLNNLALSLSTRFNHERRTEDLQEAISLLRAVLVLLPEGNLIRPTLSSNLALYLWTRFEHQGWTEDLEEAISLHRTSVELLPEGHPHHSTSLGNLAIALYARFMKDGRTGDLEESVQSLNRAAVHTFSSFSTRLGAVRRWTKMARCHGHQSLPEAHRIAMSLLQRVLTIRPTLSAQHRLLSSDSHYQSLALDAAADSIDNGDFPQAIEFLEQGRALLWSQLRVIRAPQEQLSRSNKALAERFERCNCHLEALIASAESSTFGLGQDGSVVRAVSTSQGQNLVDEMLVQMRQLHEEQEAIITDIRRMPGFENFLRAAPFEVIQQAASEGPVIILNHSKHRCDALILLPRGNNPCVCIPLDEDFYTDTVELHGELSQVRREFRVASCEYDEILRRVMKTLWDRVVSKVVQGLKEIGIMEGSRIWWCPTSVLSAFPFHAAGPYEDAAGNTKYFLDDYISSYTPTLTSLINARSEIQNGNKRMLFVGDTKLASAKKERDAVRRSCRIDKQLLDEQATPDAVLRMLRRVQWVHFVCHGLLDEEPFNSSLKLHGGGLTLLDIARANLPNAELAFLSACHTAEQAPKSALDEALHLAAAMQFCGFRSVVGTMWQLLDKDGPYLASVVYWYLMRDLEDGEVRFKRAAAAVREAALRLRERGDEGPDGHKVEIMAERWVNLVHIGA</sequence>
<keyword evidence="3" id="KW-1185">Reference proteome</keyword>
<comment type="caution">
    <text evidence="2">The sequence shown here is derived from an EMBL/GenBank/DDBJ whole genome shotgun (WGS) entry which is preliminary data.</text>
</comment>
<organism evidence="2 3">
    <name type="scientific">Sanghuangporus baumii</name>
    <name type="common">Phellinus baumii</name>
    <dbReference type="NCBI Taxonomy" id="108892"/>
    <lineage>
        <taxon>Eukaryota</taxon>
        <taxon>Fungi</taxon>
        <taxon>Dikarya</taxon>
        <taxon>Basidiomycota</taxon>
        <taxon>Agaricomycotina</taxon>
        <taxon>Agaricomycetes</taxon>
        <taxon>Hymenochaetales</taxon>
        <taxon>Hymenochaetaceae</taxon>
        <taxon>Sanghuangporus</taxon>
    </lineage>
</organism>